<sequence>MERTGAKIDDQRLHHHFFADDTVLRHFENLLCGEALVNFDHVCGNAELHLNLTETMFVKKGRASDAPELSGTNISECSSYV</sequence>
<gene>
    <name evidence="1" type="ORF">HPBE_LOCUS23869</name>
</gene>
<dbReference type="OrthoDB" id="410104at2759"/>
<accession>A0A183GMF0</accession>
<name>A0A183GMF0_HELPZ</name>
<evidence type="ECO:0000313" key="2">
    <source>
        <dbReference type="Proteomes" id="UP000050761"/>
    </source>
</evidence>
<dbReference type="AlphaFoldDB" id="A0A183GMF0"/>
<proteinExistence type="predicted"/>
<accession>A0A3P8EAF0</accession>
<keyword evidence="2" id="KW-1185">Reference proteome</keyword>
<evidence type="ECO:0000313" key="3">
    <source>
        <dbReference type="WBParaSite" id="HPBE_0002387001-mRNA-1"/>
    </source>
</evidence>
<reference evidence="3" key="2">
    <citation type="submission" date="2019-09" db="UniProtKB">
        <authorList>
            <consortium name="WormBaseParasite"/>
        </authorList>
    </citation>
    <scope>IDENTIFICATION</scope>
</reference>
<dbReference type="EMBL" id="UZAH01035574">
    <property type="protein sequence ID" value="VDP41524.1"/>
    <property type="molecule type" value="Genomic_DNA"/>
</dbReference>
<organism evidence="2 3">
    <name type="scientific">Heligmosomoides polygyrus</name>
    <name type="common">Parasitic roundworm</name>
    <dbReference type="NCBI Taxonomy" id="6339"/>
    <lineage>
        <taxon>Eukaryota</taxon>
        <taxon>Metazoa</taxon>
        <taxon>Ecdysozoa</taxon>
        <taxon>Nematoda</taxon>
        <taxon>Chromadorea</taxon>
        <taxon>Rhabditida</taxon>
        <taxon>Rhabditina</taxon>
        <taxon>Rhabditomorpha</taxon>
        <taxon>Strongyloidea</taxon>
        <taxon>Heligmosomidae</taxon>
        <taxon>Heligmosomoides</taxon>
    </lineage>
</organism>
<protein>
    <submittedName>
        <fullName evidence="3">Reverse transcriptase domain-containing protein</fullName>
    </submittedName>
</protein>
<reference evidence="1 2" key="1">
    <citation type="submission" date="2018-11" db="EMBL/GenBank/DDBJ databases">
        <authorList>
            <consortium name="Pathogen Informatics"/>
        </authorList>
    </citation>
    <scope>NUCLEOTIDE SEQUENCE [LARGE SCALE GENOMIC DNA]</scope>
</reference>
<evidence type="ECO:0000313" key="1">
    <source>
        <dbReference type="EMBL" id="VDP41524.1"/>
    </source>
</evidence>
<dbReference type="Proteomes" id="UP000050761">
    <property type="component" value="Unassembled WGS sequence"/>
</dbReference>
<dbReference type="WBParaSite" id="HPBE_0002387001-mRNA-1">
    <property type="protein sequence ID" value="HPBE_0002387001-mRNA-1"/>
    <property type="gene ID" value="HPBE_0002387001"/>
</dbReference>